<feature type="transmembrane region" description="Helical" evidence="2">
    <location>
        <begin position="354"/>
        <end position="375"/>
    </location>
</feature>
<gene>
    <name evidence="3" type="ORF">C922_05387</name>
</gene>
<dbReference type="VEuPathDB" id="PlasmoDB:C922_05387"/>
<feature type="region of interest" description="Disordered" evidence="1">
    <location>
        <begin position="274"/>
        <end position="326"/>
    </location>
</feature>
<evidence type="ECO:0000256" key="2">
    <source>
        <dbReference type="SAM" id="Phobius"/>
    </source>
</evidence>
<evidence type="ECO:0000313" key="4">
    <source>
        <dbReference type="Proteomes" id="UP000030640"/>
    </source>
</evidence>
<accession>W6ZTJ6</accession>
<reference evidence="3 4" key="1">
    <citation type="submission" date="2013-02" db="EMBL/GenBank/DDBJ databases">
        <title>The Genome Sequence of Plasmodium inui San Antonio 1.</title>
        <authorList>
            <consortium name="The Broad Institute Genome Sequencing Platform"/>
            <consortium name="The Broad Institute Genome Sequencing Center for Infectious Disease"/>
            <person name="Neafsey D."/>
            <person name="Cheeseman I."/>
            <person name="Volkman S."/>
            <person name="Adams J."/>
            <person name="Walker B."/>
            <person name="Young S.K."/>
            <person name="Zeng Q."/>
            <person name="Gargeya S."/>
            <person name="Fitzgerald M."/>
            <person name="Haas B."/>
            <person name="Abouelleil A."/>
            <person name="Alvarado L."/>
            <person name="Arachchi H.M."/>
            <person name="Berlin A.M."/>
            <person name="Chapman S.B."/>
            <person name="Dewar J."/>
            <person name="Goldberg J."/>
            <person name="Griggs A."/>
            <person name="Gujja S."/>
            <person name="Hansen M."/>
            <person name="Howarth C."/>
            <person name="Imamovic A."/>
            <person name="Larimer J."/>
            <person name="McCowan C."/>
            <person name="Murphy C."/>
            <person name="Neiman D."/>
            <person name="Pearson M."/>
            <person name="Priest M."/>
            <person name="Roberts A."/>
            <person name="Saif S."/>
            <person name="Shea T."/>
            <person name="Sisk P."/>
            <person name="Sykes S."/>
            <person name="Wortman J."/>
            <person name="Nusbaum C."/>
            <person name="Birren B."/>
        </authorList>
    </citation>
    <scope>NUCLEOTIDE SEQUENCE [LARGE SCALE GENOMIC DNA]</scope>
    <source>
        <strain evidence="3 4">San Antonio 1</strain>
    </source>
</reference>
<sequence length="422" mass="45296">MAGFFSFPQYLNQLISTKGSTPKEQTTKEVKWTLQDIKQETRSQDRNIKWSSEVISAPEYENSEQIMKKAKDFCIALEIWASELEVQGGTRPILVKQGKCSPNATNRGYGNPKPGARCSTDRSNLRWIVWGDNQENSWAQADAKSLRACVDIVQIIISSFGVSQGLKGSPILKNQQGACGRVSSRLEDWGGPSLRDKIMSDWFTSGSQGAWSSQGYTMSGTDFFDVLQQLVVGDDKAEKNVGCRKIPQESVTTGHCHAGWCDEELNSGVLISTGGMQSRPSPEPEGTTLDSGVGGVPEAQGGSSSGIVSGLDPLHTGSSGSLGPVDGEQVNEQSINSSQDQEGKVSFGGNVGDFGGFIGGGIAAVLLAAMAAYGLHRISGKRRGLRRRNLRGGTISSADLGSWDGYSFRRAKWRIGSGSREV</sequence>
<dbReference type="AlphaFoldDB" id="W6ZTJ6"/>
<keyword evidence="2" id="KW-1133">Transmembrane helix</keyword>
<name>W6ZTJ6_9APIC</name>
<protein>
    <submittedName>
        <fullName evidence="3">Uncharacterized protein</fullName>
    </submittedName>
</protein>
<dbReference type="GeneID" id="20040661"/>
<organism evidence="3 4">
    <name type="scientific">Plasmodium inui San Antonio 1</name>
    <dbReference type="NCBI Taxonomy" id="1237626"/>
    <lineage>
        <taxon>Eukaryota</taxon>
        <taxon>Sar</taxon>
        <taxon>Alveolata</taxon>
        <taxon>Apicomplexa</taxon>
        <taxon>Aconoidasida</taxon>
        <taxon>Haemosporida</taxon>
        <taxon>Plasmodiidae</taxon>
        <taxon>Plasmodium</taxon>
        <taxon>Plasmodium (Plasmodium)</taxon>
    </lineage>
</organism>
<evidence type="ECO:0000256" key="1">
    <source>
        <dbReference type="SAM" id="MobiDB-lite"/>
    </source>
</evidence>
<dbReference type="Proteomes" id="UP000030640">
    <property type="component" value="Unassembled WGS sequence"/>
</dbReference>
<keyword evidence="2" id="KW-0812">Transmembrane</keyword>
<dbReference type="RefSeq" id="XP_008819180.1">
    <property type="nucleotide sequence ID" value="XM_008820958.1"/>
</dbReference>
<proteinExistence type="predicted"/>
<evidence type="ECO:0000313" key="3">
    <source>
        <dbReference type="EMBL" id="EUD64232.1"/>
    </source>
</evidence>
<dbReference type="EMBL" id="KI965523">
    <property type="protein sequence ID" value="EUD64232.1"/>
    <property type="molecule type" value="Genomic_DNA"/>
</dbReference>
<keyword evidence="4" id="KW-1185">Reference proteome</keyword>
<keyword evidence="2" id="KW-0472">Membrane</keyword>